<organism evidence="1 2">
    <name type="scientific">Colwellia psychrerythraea (strain 34H / ATCC BAA-681)</name>
    <name type="common">Vibrio psychroerythus</name>
    <dbReference type="NCBI Taxonomy" id="167879"/>
    <lineage>
        <taxon>Bacteria</taxon>
        <taxon>Pseudomonadati</taxon>
        <taxon>Pseudomonadota</taxon>
        <taxon>Gammaproteobacteria</taxon>
        <taxon>Alteromonadales</taxon>
        <taxon>Colwelliaceae</taxon>
        <taxon>Colwellia</taxon>
    </lineage>
</organism>
<sequence length="54" mass="6289">MSPLKSLLKKIMIAHRLTQAKQQFLKGPTQVVKYMVKRFVNFILVMNKAQLSKN</sequence>
<accession>Q480T0</accession>
<reference evidence="1" key="1">
    <citation type="journal article" date="2005" name="Proc. Natl. Acad. Sci. U.S.A.">
        <title>The psychrophilic lifestyle as revealed by the genome sequence of Colwellia psychrerythraea 34H through genomic and proteomic analyses.</title>
        <authorList>
            <person name="Methe B.A."/>
            <person name="Nelson K.E."/>
            <person name="Deming J.W."/>
            <person name="Momen B."/>
            <person name="Melamud E."/>
            <person name="Zhang X."/>
            <person name="Moult J."/>
            <person name="Madupu R."/>
            <person name="Nelson W.C."/>
            <person name="Dodson R.J."/>
            <person name="Brinkac L.M."/>
            <person name="Daugherty S.C."/>
            <person name="Durkin A.S."/>
            <person name="DeBoy R.T."/>
            <person name="Kolonay J.F."/>
            <person name="Sullivan S.A."/>
            <person name="Zhou L."/>
            <person name="Davidsen T.M."/>
            <person name="Wu M."/>
            <person name="Huston A.L."/>
            <person name="Lewis M."/>
            <person name="Weaver B."/>
            <person name="Weidman J.F."/>
            <person name="Khouri H."/>
            <person name="Utterback T.R."/>
            <person name="Feldblyum T.V."/>
            <person name="Fraser C.M."/>
        </authorList>
    </citation>
    <scope>NUCLEOTIDE SEQUENCE [LARGE SCALE GENOMIC DNA]</scope>
    <source>
        <strain evidence="1">34H</strain>
    </source>
</reference>
<name>Q480T0_COLP3</name>
<protein>
    <submittedName>
        <fullName evidence="1">Uncharacterized protein</fullName>
    </submittedName>
</protein>
<dbReference type="HOGENOM" id="CLU_3042332_0_0_6"/>
<dbReference type="KEGG" id="cps:CPS_2726"/>
<dbReference type="EMBL" id="CP000083">
    <property type="protein sequence ID" value="AAZ26280.1"/>
    <property type="molecule type" value="Genomic_DNA"/>
</dbReference>
<dbReference type="AlphaFoldDB" id="Q480T0"/>
<evidence type="ECO:0000313" key="1">
    <source>
        <dbReference type="EMBL" id="AAZ26280.1"/>
    </source>
</evidence>
<evidence type="ECO:0000313" key="2">
    <source>
        <dbReference type="Proteomes" id="UP000000547"/>
    </source>
</evidence>
<dbReference type="Proteomes" id="UP000000547">
    <property type="component" value="Chromosome"/>
</dbReference>
<proteinExistence type="predicted"/>
<gene>
    <name evidence="1" type="ordered locus">CPS_2726</name>
</gene>